<name>A0A9P7S0G4_9AGAR</name>
<dbReference type="Proteomes" id="UP001049176">
    <property type="component" value="Chromosome 5"/>
</dbReference>
<sequence length="216" mass="24327">MFIIATGHIVTSYFMGLHLRTVDSLGTWYNVLSNALYIIQELLGTGVAIYRMWIVWNRNWKVTVIPIFLLLSGIALGCMPFTLHLILPPSELTGRHHLIFTFIAIFSFLIVVLNVICTSLIVYPLFSFHRATSILRKLPKRSSILPPVIRILIESAMLQLVVELLFLVLWLLHHAAQYIVFSLTVPFVVSIVNSSIRSVVNGVSAGYNVHTDNSPN</sequence>
<dbReference type="KEGG" id="more:E1B28_009404"/>
<comment type="caution">
    <text evidence="2">The sequence shown here is derived from an EMBL/GenBank/DDBJ whole genome shotgun (WGS) entry which is preliminary data.</text>
</comment>
<keyword evidence="1" id="KW-1133">Transmembrane helix</keyword>
<keyword evidence="1" id="KW-0472">Membrane</keyword>
<feature type="transmembrane region" description="Helical" evidence="1">
    <location>
        <begin position="28"/>
        <end position="50"/>
    </location>
</feature>
<dbReference type="AlphaFoldDB" id="A0A9P7S0G4"/>
<dbReference type="OrthoDB" id="3346544at2759"/>
<evidence type="ECO:0000313" key="3">
    <source>
        <dbReference type="Proteomes" id="UP001049176"/>
    </source>
</evidence>
<feature type="transmembrane region" description="Helical" evidence="1">
    <location>
        <begin position="178"/>
        <end position="196"/>
    </location>
</feature>
<reference evidence="2" key="1">
    <citation type="journal article" date="2021" name="Genome Biol. Evol.">
        <title>The assembled and annotated genome of the fairy-ring fungus Marasmius oreades.</title>
        <authorList>
            <person name="Hiltunen M."/>
            <person name="Ament-Velasquez S.L."/>
            <person name="Johannesson H."/>
        </authorList>
    </citation>
    <scope>NUCLEOTIDE SEQUENCE</scope>
    <source>
        <strain evidence="2">03SP1</strain>
    </source>
</reference>
<proteinExistence type="predicted"/>
<keyword evidence="3" id="KW-1185">Reference proteome</keyword>
<protein>
    <submittedName>
        <fullName evidence="2">Uncharacterized protein</fullName>
    </submittedName>
</protein>
<keyword evidence="1" id="KW-0812">Transmembrane</keyword>
<evidence type="ECO:0000313" key="2">
    <source>
        <dbReference type="EMBL" id="KAG7093119.1"/>
    </source>
</evidence>
<accession>A0A9P7S0G4</accession>
<evidence type="ECO:0000256" key="1">
    <source>
        <dbReference type="SAM" id="Phobius"/>
    </source>
</evidence>
<gene>
    <name evidence="2" type="ORF">E1B28_009404</name>
</gene>
<organism evidence="2 3">
    <name type="scientific">Marasmius oreades</name>
    <name type="common">fairy-ring Marasmius</name>
    <dbReference type="NCBI Taxonomy" id="181124"/>
    <lineage>
        <taxon>Eukaryota</taxon>
        <taxon>Fungi</taxon>
        <taxon>Dikarya</taxon>
        <taxon>Basidiomycota</taxon>
        <taxon>Agaricomycotina</taxon>
        <taxon>Agaricomycetes</taxon>
        <taxon>Agaricomycetidae</taxon>
        <taxon>Agaricales</taxon>
        <taxon>Marasmiineae</taxon>
        <taxon>Marasmiaceae</taxon>
        <taxon>Marasmius</taxon>
    </lineage>
</organism>
<dbReference type="GeneID" id="66078480"/>
<dbReference type="EMBL" id="CM032185">
    <property type="protein sequence ID" value="KAG7093119.1"/>
    <property type="molecule type" value="Genomic_DNA"/>
</dbReference>
<dbReference type="RefSeq" id="XP_043009589.1">
    <property type="nucleotide sequence ID" value="XM_043154298.1"/>
</dbReference>
<feature type="transmembrane region" description="Helical" evidence="1">
    <location>
        <begin position="147"/>
        <end position="172"/>
    </location>
</feature>
<feature type="transmembrane region" description="Helical" evidence="1">
    <location>
        <begin position="99"/>
        <end position="126"/>
    </location>
</feature>
<feature type="transmembrane region" description="Helical" evidence="1">
    <location>
        <begin position="62"/>
        <end position="87"/>
    </location>
</feature>